<organism evidence="2">
    <name type="scientific">uncultured Caudovirales phage</name>
    <dbReference type="NCBI Taxonomy" id="2100421"/>
    <lineage>
        <taxon>Viruses</taxon>
        <taxon>Duplodnaviria</taxon>
        <taxon>Heunggongvirae</taxon>
        <taxon>Uroviricota</taxon>
        <taxon>Caudoviricetes</taxon>
        <taxon>Peduoviridae</taxon>
        <taxon>Maltschvirus</taxon>
        <taxon>Maltschvirus maltsch</taxon>
    </lineage>
</organism>
<reference evidence="2" key="1">
    <citation type="submission" date="2020-04" db="EMBL/GenBank/DDBJ databases">
        <authorList>
            <person name="Chiriac C."/>
            <person name="Salcher M."/>
            <person name="Ghai R."/>
            <person name="Kavagutti S V."/>
        </authorList>
    </citation>
    <scope>NUCLEOTIDE SEQUENCE</scope>
</reference>
<evidence type="ECO:0000313" key="2">
    <source>
        <dbReference type="EMBL" id="CAB4165064.1"/>
    </source>
</evidence>
<gene>
    <name evidence="2" type="ORF">UFOVP824_26</name>
</gene>
<sequence length="134" mass="14785">MKSITATLALHCDTFSLICADLVKGKNPAKIVLTNLEAMADRMKGKIQFAEDLEALNEDSADELRSHVNNIVNNIDALRRTARATNYICGQQRAINSQRRECQANLRKFGKAYGDLKNTGSCAPTWKGTVNEAN</sequence>
<proteinExistence type="predicted"/>
<keyword evidence="1" id="KW-0175">Coiled coil</keyword>
<name>A0A6J5PBW1_9CAUD</name>
<evidence type="ECO:0000256" key="1">
    <source>
        <dbReference type="SAM" id="Coils"/>
    </source>
</evidence>
<accession>A0A6J5PBW1</accession>
<dbReference type="EMBL" id="LR796777">
    <property type="protein sequence ID" value="CAB4165064.1"/>
    <property type="molecule type" value="Genomic_DNA"/>
</dbReference>
<protein>
    <submittedName>
        <fullName evidence="2">Uncharacterized protein</fullName>
    </submittedName>
</protein>
<feature type="coiled-coil region" evidence="1">
    <location>
        <begin position="33"/>
        <end position="81"/>
    </location>
</feature>